<dbReference type="EMBL" id="VBOR01000016">
    <property type="protein sequence ID" value="TMQ51269.1"/>
    <property type="molecule type" value="Genomic_DNA"/>
</dbReference>
<reference evidence="11 12" key="1">
    <citation type="journal article" date="2019" name="Nat. Microbiol.">
        <title>Mediterranean grassland soil C-N compound turnover is dependent on rainfall and depth, and is mediated by genomically divergent microorganisms.</title>
        <authorList>
            <person name="Diamond S."/>
            <person name="Andeer P.F."/>
            <person name="Li Z."/>
            <person name="Crits-Christoph A."/>
            <person name="Burstein D."/>
            <person name="Anantharaman K."/>
            <person name="Lane K.R."/>
            <person name="Thomas B.C."/>
            <person name="Pan C."/>
            <person name="Northen T.R."/>
            <person name="Banfield J.F."/>
        </authorList>
    </citation>
    <scope>NUCLEOTIDE SEQUENCE [LARGE SCALE GENOMIC DNA]</scope>
    <source>
        <strain evidence="9">WS_1</strain>
        <strain evidence="10">WS_5</strain>
    </source>
</reference>
<evidence type="ECO:0000313" key="10">
    <source>
        <dbReference type="EMBL" id="TMQ62214.1"/>
    </source>
</evidence>
<gene>
    <name evidence="8" type="primary">panC</name>
    <name evidence="9" type="ORF">E6K71_00605</name>
    <name evidence="10" type="ORF">E6K75_00135</name>
</gene>
<evidence type="ECO:0000256" key="4">
    <source>
        <dbReference type="ARBA" id="ARBA00022655"/>
    </source>
</evidence>
<feature type="binding site" evidence="8">
    <location>
        <position position="176"/>
    </location>
    <ligand>
        <name>ATP</name>
        <dbReference type="ChEBI" id="CHEBI:30616"/>
    </ligand>
</feature>
<dbReference type="InterPro" id="IPR003721">
    <property type="entry name" value="Pantoate_ligase"/>
</dbReference>
<keyword evidence="3 8" id="KW-0436">Ligase</keyword>
<dbReference type="Gene3D" id="3.30.1300.10">
    <property type="entry name" value="Pantoate-beta-alanine ligase, C-terminal domain"/>
    <property type="match status" value="1"/>
</dbReference>
<dbReference type="GO" id="GO:0004592">
    <property type="term" value="F:pantoate-beta-alanine ligase activity"/>
    <property type="evidence" value="ECO:0007669"/>
    <property type="project" value="UniProtKB-UniRule"/>
</dbReference>
<evidence type="ECO:0000313" key="12">
    <source>
        <dbReference type="Proteomes" id="UP000320913"/>
    </source>
</evidence>
<dbReference type="EC" id="6.3.2.1" evidence="8"/>
<dbReference type="CDD" id="cd00560">
    <property type="entry name" value="PanC"/>
    <property type="match status" value="1"/>
</dbReference>
<comment type="subunit">
    <text evidence="8">Homodimer.</text>
</comment>
<evidence type="ECO:0000313" key="9">
    <source>
        <dbReference type="EMBL" id="TMQ51269.1"/>
    </source>
</evidence>
<comment type="caution">
    <text evidence="9">The sequence shown here is derived from an EMBL/GenBank/DDBJ whole genome shotgun (WGS) entry which is preliminary data.</text>
</comment>
<evidence type="ECO:0000313" key="11">
    <source>
        <dbReference type="Proteomes" id="UP000316292"/>
    </source>
</evidence>
<dbReference type="Gene3D" id="3.40.50.620">
    <property type="entry name" value="HUPs"/>
    <property type="match status" value="1"/>
</dbReference>
<name>A0A538SIS1_UNCEI</name>
<evidence type="ECO:0000256" key="8">
    <source>
        <dbReference type="HAMAP-Rule" id="MF_00158"/>
    </source>
</evidence>
<dbReference type="Proteomes" id="UP000316292">
    <property type="component" value="Unassembled WGS sequence"/>
</dbReference>
<evidence type="ECO:0000256" key="2">
    <source>
        <dbReference type="ARBA" id="ARBA00009256"/>
    </source>
</evidence>
<proteinExistence type="inferred from homology"/>
<keyword evidence="4 8" id="KW-0566">Pantothenate biosynthesis</keyword>
<evidence type="ECO:0000256" key="3">
    <source>
        <dbReference type="ARBA" id="ARBA00022598"/>
    </source>
</evidence>
<dbReference type="UniPathway" id="UPA00028">
    <property type="reaction ID" value="UER00005"/>
</dbReference>
<evidence type="ECO:0000256" key="1">
    <source>
        <dbReference type="ARBA" id="ARBA00004990"/>
    </source>
</evidence>
<dbReference type="InterPro" id="IPR042176">
    <property type="entry name" value="Pantoate_ligase_C"/>
</dbReference>
<keyword evidence="8" id="KW-0963">Cytoplasm</keyword>
<dbReference type="GO" id="GO:0005524">
    <property type="term" value="F:ATP binding"/>
    <property type="evidence" value="ECO:0007669"/>
    <property type="project" value="UniProtKB-KW"/>
</dbReference>
<dbReference type="AlphaFoldDB" id="A0A538SIS1"/>
<evidence type="ECO:0000256" key="5">
    <source>
        <dbReference type="ARBA" id="ARBA00022741"/>
    </source>
</evidence>
<sequence>MKIVTRGAELRALSRRARQSGMTVGFVPTMGSLHEGHLSLIRRARGEHHRVAVSVFVNPLQFGPTEDFARYPRDEVRDVRLCRDAGTDWFFLPRVRTLYPPGFATTVDPGPLVDLWEGAERPGHFRGVATVVLKLLQLVEPDTLYLGQKDLQQARIIQSMIHDLDLPARVTVCPTVRERDGLALSSRNVYLAPAERARAAGMIRALREGRASVREGVLDARKILARVQQILRREARPDRVDYLALVDSTTLLPLKGLDRSGGFLIGAIRIGRTRLIDNLYLKPPVRRGKGK</sequence>
<feature type="binding site" evidence="8">
    <location>
        <position position="61"/>
    </location>
    <ligand>
        <name>(R)-pantoate</name>
        <dbReference type="ChEBI" id="CHEBI:15980"/>
    </ligand>
</feature>
<dbReference type="SUPFAM" id="SSF52374">
    <property type="entry name" value="Nucleotidylyl transferase"/>
    <property type="match status" value="1"/>
</dbReference>
<dbReference type="InterPro" id="IPR014729">
    <property type="entry name" value="Rossmann-like_a/b/a_fold"/>
</dbReference>
<evidence type="ECO:0000256" key="7">
    <source>
        <dbReference type="ARBA" id="ARBA00048258"/>
    </source>
</evidence>
<comment type="function">
    <text evidence="8">Catalyzes the condensation of pantoate with beta-alanine in an ATP-dependent reaction via a pantoyl-adenylate intermediate.</text>
</comment>
<dbReference type="Proteomes" id="UP000320913">
    <property type="component" value="Unassembled WGS sequence"/>
</dbReference>
<comment type="similarity">
    <text evidence="2 8">Belongs to the pantothenate synthetase family.</text>
</comment>
<dbReference type="GO" id="GO:0015940">
    <property type="term" value="P:pantothenate biosynthetic process"/>
    <property type="evidence" value="ECO:0007669"/>
    <property type="project" value="UniProtKB-UniRule"/>
</dbReference>
<feature type="binding site" evidence="8">
    <location>
        <begin position="147"/>
        <end position="150"/>
    </location>
    <ligand>
        <name>ATP</name>
        <dbReference type="ChEBI" id="CHEBI:30616"/>
    </ligand>
</feature>
<dbReference type="EMBL" id="VBOV01000002">
    <property type="protein sequence ID" value="TMQ62214.1"/>
    <property type="molecule type" value="Genomic_DNA"/>
</dbReference>
<feature type="active site" description="Proton donor" evidence="8">
    <location>
        <position position="37"/>
    </location>
</feature>
<comment type="miscellaneous">
    <text evidence="8">The reaction proceeds by a bi uni uni bi ping pong mechanism.</text>
</comment>
<feature type="binding site" evidence="8">
    <location>
        <begin position="30"/>
        <end position="37"/>
    </location>
    <ligand>
        <name>ATP</name>
        <dbReference type="ChEBI" id="CHEBI:30616"/>
    </ligand>
</feature>
<dbReference type="NCBIfam" id="TIGR00018">
    <property type="entry name" value="panC"/>
    <property type="match status" value="1"/>
</dbReference>
<protein>
    <recommendedName>
        <fullName evidence="8">Pantothenate synthetase</fullName>
        <shortName evidence="8">PS</shortName>
        <ecNumber evidence="8">6.3.2.1</ecNumber>
    </recommendedName>
    <alternativeName>
        <fullName evidence="8">Pantoate--beta-alanine ligase</fullName>
    </alternativeName>
    <alternativeName>
        <fullName evidence="8">Pantoate-activating enzyme</fullName>
    </alternativeName>
</protein>
<feature type="binding site" evidence="8">
    <location>
        <position position="153"/>
    </location>
    <ligand>
        <name>(R)-pantoate</name>
        <dbReference type="ChEBI" id="CHEBI:15980"/>
    </ligand>
</feature>
<evidence type="ECO:0000256" key="6">
    <source>
        <dbReference type="ARBA" id="ARBA00022840"/>
    </source>
</evidence>
<keyword evidence="6 8" id="KW-0067">ATP-binding</keyword>
<dbReference type="Pfam" id="PF02569">
    <property type="entry name" value="Pantoate_ligase"/>
    <property type="match status" value="1"/>
</dbReference>
<feature type="binding site" evidence="8">
    <location>
        <begin position="184"/>
        <end position="187"/>
    </location>
    <ligand>
        <name>ATP</name>
        <dbReference type="ChEBI" id="CHEBI:30616"/>
    </ligand>
</feature>
<comment type="catalytic activity">
    <reaction evidence="7 8">
        <text>(R)-pantoate + beta-alanine + ATP = (R)-pantothenate + AMP + diphosphate + H(+)</text>
        <dbReference type="Rhea" id="RHEA:10912"/>
        <dbReference type="ChEBI" id="CHEBI:15378"/>
        <dbReference type="ChEBI" id="CHEBI:15980"/>
        <dbReference type="ChEBI" id="CHEBI:29032"/>
        <dbReference type="ChEBI" id="CHEBI:30616"/>
        <dbReference type="ChEBI" id="CHEBI:33019"/>
        <dbReference type="ChEBI" id="CHEBI:57966"/>
        <dbReference type="ChEBI" id="CHEBI:456215"/>
        <dbReference type="EC" id="6.3.2.1"/>
    </reaction>
</comment>
<comment type="pathway">
    <text evidence="1 8">Cofactor biosynthesis; (R)-pantothenate biosynthesis; (R)-pantothenate from (R)-pantoate and beta-alanine: step 1/1.</text>
</comment>
<accession>A0A538SIS1</accession>
<dbReference type="HAMAP" id="MF_00158">
    <property type="entry name" value="PanC"/>
    <property type="match status" value="1"/>
</dbReference>
<dbReference type="PANTHER" id="PTHR21299:SF1">
    <property type="entry name" value="PANTOATE--BETA-ALANINE LIGASE"/>
    <property type="match status" value="1"/>
</dbReference>
<keyword evidence="5 8" id="KW-0547">Nucleotide-binding</keyword>
<feature type="binding site" evidence="8">
    <location>
        <position position="61"/>
    </location>
    <ligand>
        <name>beta-alanine</name>
        <dbReference type="ChEBI" id="CHEBI:57966"/>
    </ligand>
</feature>
<comment type="subcellular location">
    <subcellularLocation>
        <location evidence="8">Cytoplasm</location>
    </subcellularLocation>
</comment>
<organism evidence="9 11">
    <name type="scientific">Eiseniibacteriota bacterium</name>
    <dbReference type="NCBI Taxonomy" id="2212470"/>
    <lineage>
        <taxon>Bacteria</taxon>
        <taxon>Candidatus Eiseniibacteriota</taxon>
    </lineage>
</organism>
<dbReference type="PANTHER" id="PTHR21299">
    <property type="entry name" value="CYTIDYLATE KINASE/PANTOATE-BETA-ALANINE LIGASE"/>
    <property type="match status" value="1"/>
</dbReference>
<dbReference type="GO" id="GO:0005829">
    <property type="term" value="C:cytosol"/>
    <property type="evidence" value="ECO:0007669"/>
    <property type="project" value="TreeGrafter"/>
</dbReference>